<organism evidence="2 3">
    <name type="scientific">Oesophagostomum dentatum</name>
    <name type="common">Nodular worm</name>
    <dbReference type="NCBI Taxonomy" id="61180"/>
    <lineage>
        <taxon>Eukaryota</taxon>
        <taxon>Metazoa</taxon>
        <taxon>Ecdysozoa</taxon>
        <taxon>Nematoda</taxon>
        <taxon>Chromadorea</taxon>
        <taxon>Rhabditida</taxon>
        <taxon>Rhabditina</taxon>
        <taxon>Rhabditomorpha</taxon>
        <taxon>Strongyloidea</taxon>
        <taxon>Strongylidae</taxon>
        <taxon>Oesophagostomum</taxon>
    </lineage>
</organism>
<dbReference type="AlphaFoldDB" id="A0A0B1SC36"/>
<evidence type="ECO:0000313" key="2">
    <source>
        <dbReference type="EMBL" id="KHJ81082.1"/>
    </source>
</evidence>
<keyword evidence="3" id="KW-1185">Reference proteome</keyword>
<reference evidence="2 3" key="1">
    <citation type="submission" date="2014-03" db="EMBL/GenBank/DDBJ databases">
        <title>Draft genome of the hookworm Oesophagostomum dentatum.</title>
        <authorList>
            <person name="Mitreva M."/>
        </authorList>
    </citation>
    <scope>NUCLEOTIDE SEQUENCE [LARGE SCALE GENOMIC DNA]</scope>
    <source>
        <strain evidence="2 3">OD-Hann</strain>
    </source>
</reference>
<feature type="compositionally biased region" description="Basic and acidic residues" evidence="1">
    <location>
        <begin position="24"/>
        <end position="51"/>
    </location>
</feature>
<accession>A0A0B1SC36</accession>
<sequence>STLESQASSKASVIQGDCHLPPVAEERGPEKDARKVQPRNGEKSKSKDKAKEGIFAGLFRMNSRKKGSNIARTDFEENADNEWLRLPVPKVLNTEESKDEGQLTDRTADEVNCNIKEDGECKSVEVYSVTSTHYLYEL</sequence>
<feature type="region of interest" description="Disordered" evidence="1">
    <location>
        <begin position="1"/>
        <end position="51"/>
    </location>
</feature>
<evidence type="ECO:0000313" key="3">
    <source>
        <dbReference type="Proteomes" id="UP000053660"/>
    </source>
</evidence>
<protein>
    <submittedName>
        <fullName evidence="2">Uncharacterized protein</fullName>
    </submittedName>
</protein>
<proteinExistence type="predicted"/>
<dbReference type="Proteomes" id="UP000053660">
    <property type="component" value="Unassembled WGS sequence"/>
</dbReference>
<gene>
    <name evidence="2" type="ORF">OESDEN_19234</name>
</gene>
<dbReference type="EMBL" id="KN594383">
    <property type="protein sequence ID" value="KHJ81082.1"/>
    <property type="molecule type" value="Genomic_DNA"/>
</dbReference>
<name>A0A0B1SC36_OESDE</name>
<feature type="compositionally biased region" description="Polar residues" evidence="1">
    <location>
        <begin position="1"/>
        <end position="12"/>
    </location>
</feature>
<evidence type="ECO:0000256" key="1">
    <source>
        <dbReference type="SAM" id="MobiDB-lite"/>
    </source>
</evidence>
<feature type="non-terminal residue" evidence="2">
    <location>
        <position position="1"/>
    </location>
</feature>